<feature type="region of interest" description="Disordered" evidence="1">
    <location>
        <begin position="1"/>
        <end position="20"/>
    </location>
</feature>
<accession>A0AAV5AGX4</accession>
<evidence type="ECO:0000313" key="2">
    <source>
        <dbReference type="EMBL" id="GJJ13605.1"/>
    </source>
</evidence>
<proteinExistence type="predicted"/>
<protein>
    <submittedName>
        <fullName evidence="2">Uncharacterized protein</fullName>
    </submittedName>
</protein>
<dbReference type="Proteomes" id="UP001050691">
    <property type="component" value="Unassembled WGS sequence"/>
</dbReference>
<feature type="region of interest" description="Disordered" evidence="1">
    <location>
        <begin position="43"/>
        <end position="74"/>
    </location>
</feature>
<evidence type="ECO:0000313" key="3">
    <source>
        <dbReference type="Proteomes" id="UP001050691"/>
    </source>
</evidence>
<dbReference type="EMBL" id="BPWL01000009">
    <property type="protein sequence ID" value="GJJ13605.1"/>
    <property type="molecule type" value="Genomic_DNA"/>
</dbReference>
<sequence length="538" mass="60269">MFDKLRKSTQSLPTPAVPPAQREDIPYWATLKSIYLASLTKKDDKKVTRRLRRQKKRSNQVHHQEQQPTVAHPRRYPVEIVGRLPPDGIPRPPSFIYTAPIKRFQIPQSKTHFYVEDPFSANSTQSTSEYYSRNSRYSHSTNSDDPFGAHLSQFFPENARVSGSHYPRYYRPSIVHPKPIIEDASPEKPLPSPNRLLYCESTAPIESISVDWQESAPQYCVYVRPRRQTASQYPSKSDEEDTPSVIPLAPVPEHVRHPRNYNHLPCNILTSPTTSICSPETLLGYDLSSRTIPARPPAPIHLETTSIEVDRSSYHSEASVYSQASMIPCCSPMHSRLNRLSSSTVVGMKEEIIGTSEQEIDEWQSYGKEIIQDDDPDSEDDSSSEDGSDSDSTYDGDSNSISPPSSVSSVETAFFSCSSETGDNNNNADNELTSYLAEKTVIHKARMDVLAVAQALRETQDEHTSEEIKFREDVVTGLAHVLTEVADNKTKQRQIVPLRCRSTQTFMSLSLDEDCSMPGAFTPVPSGRGRSASTAKLL</sequence>
<keyword evidence="3" id="KW-1185">Reference proteome</keyword>
<organism evidence="2 3">
    <name type="scientific">Clathrus columnatus</name>
    <dbReference type="NCBI Taxonomy" id="1419009"/>
    <lineage>
        <taxon>Eukaryota</taxon>
        <taxon>Fungi</taxon>
        <taxon>Dikarya</taxon>
        <taxon>Basidiomycota</taxon>
        <taxon>Agaricomycotina</taxon>
        <taxon>Agaricomycetes</taxon>
        <taxon>Phallomycetidae</taxon>
        <taxon>Phallales</taxon>
        <taxon>Clathraceae</taxon>
        <taxon>Clathrus</taxon>
    </lineage>
</organism>
<evidence type="ECO:0000256" key="1">
    <source>
        <dbReference type="SAM" id="MobiDB-lite"/>
    </source>
</evidence>
<feature type="compositionally biased region" description="Basic residues" evidence="1">
    <location>
        <begin position="47"/>
        <end position="60"/>
    </location>
</feature>
<gene>
    <name evidence="2" type="ORF">Clacol_007861</name>
</gene>
<feature type="compositionally biased region" description="Low complexity" evidence="1">
    <location>
        <begin position="395"/>
        <end position="408"/>
    </location>
</feature>
<feature type="compositionally biased region" description="Acidic residues" evidence="1">
    <location>
        <begin position="372"/>
        <end position="394"/>
    </location>
</feature>
<reference evidence="2" key="1">
    <citation type="submission" date="2021-10" db="EMBL/GenBank/DDBJ databases">
        <title>De novo Genome Assembly of Clathrus columnatus (Basidiomycota, Fungi) Using Illumina and Nanopore Sequence Data.</title>
        <authorList>
            <person name="Ogiso-Tanaka E."/>
            <person name="Itagaki H."/>
            <person name="Hosoya T."/>
            <person name="Hosaka K."/>
        </authorList>
    </citation>
    <scope>NUCLEOTIDE SEQUENCE</scope>
    <source>
        <strain evidence="2">MO-923</strain>
    </source>
</reference>
<dbReference type="AlphaFoldDB" id="A0AAV5AGX4"/>
<feature type="region of interest" description="Disordered" evidence="1">
    <location>
        <begin position="371"/>
        <end position="408"/>
    </location>
</feature>
<name>A0AAV5AGX4_9AGAM</name>
<comment type="caution">
    <text evidence="2">The sequence shown here is derived from an EMBL/GenBank/DDBJ whole genome shotgun (WGS) entry which is preliminary data.</text>
</comment>
<feature type="region of interest" description="Disordered" evidence="1">
    <location>
        <begin position="123"/>
        <end position="144"/>
    </location>
</feature>